<feature type="domain" description="SH3" evidence="6">
    <location>
        <begin position="271"/>
        <end position="333"/>
    </location>
</feature>
<protein>
    <recommendedName>
        <fullName evidence="9">SH2 domain protein</fullName>
    </recommendedName>
</protein>
<dbReference type="Pfam" id="PF14604">
    <property type="entry name" value="SH3_9"/>
    <property type="match status" value="1"/>
</dbReference>
<dbReference type="SMART" id="SM00252">
    <property type="entry name" value="SH2"/>
    <property type="match status" value="1"/>
</dbReference>
<evidence type="ECO:0000256" key="4">
    <source>
        <dbReference type="PROSITE-ProRule" id="PRU00192"/>
    </source>
</evidence>
<evidence type="ECO:0008006" key="9">
    <source>
        <dbReference type="Google" id="ProtNLM"/>
    </source>
</evidence>
<dbReference type="GO" id="GO:0005737">
    <property type="term" value="C:cytoplasm"/>
    <property type="evidence" value="ECO:0007669"/>
    <property type="project" value="TreeGrafter"/>
</dbReference>
<reference evidence="7 8" key="1">
    <citation type="submission" date="2013-11" db="EMBL/GenBank/DDBJ databases">
        <title>Opisthorchis viverrini - life in the bile duct.</title>
        <authorList>
            <person name="Young N.D."/>
            <person name="Nagarajan N."/>
            <person name="Lin S.J."/>
            <person name="Korhonen P.K."/>
            <person name="Jex A.R."/>
            <person name="Hall R.S."/>
            <person name="Safavi-Hemami H."/>
            <person name="Kaewkong W."/>
            <person name="Bertrand D."/>
            <person name="Gao S."/>
            <person name="Seet Q."/>
            <person name="Wongkham S."/>
            <person name="Teh B.T."/>
            <person name="Wongkham C."/>
            <person name="Intapan P.M."/>
            <person name="Maleewong W."/>
            <person name="Yang X."/>
            <person name="Hu M."/>
            <person name="Wang Z."/>
            <person name="Hofmann A."/>
            <person name="Sternberg P.W."/>
            <person name="Tan P."/>
            <person name="Wang J."/>
            <person name="Gasser R.B."/>
        </authorList>
    </citation>
    <scope>NUCLEOTIDE SEQUENCE [LARGE SCALE GENOMIC DNA]</scope>
</reference>
<keyword evidence="8" id="KW-1185">Reference proteome</keyword>
<dbReference type="Proteomes" id="UP000054324">
    <property type="component" value="Unassembled WGS sequence"/>
</dbReference>
<evidence type="ECO:0000313" key="8">
    <source>
        <dbReference type="Proteomes" id="UP000054324"/>
    </source>
</evidence>
<dbReference type="InterPro" id="IPR000980">
    <property type="entry name" value="SH2"/>
</dbReference>
<proteinExistence type="predicted"/>
<organism evidence="7 8">
    <name type="scientific">Opisthorchis viverrini</name>
    <name type="common">Southeast Asian liver fluke</name>
    <dbReference type="NCBI Taxonomy" id="6198"/>
    <lineage>
        <taxon>Eukaryota</taxon>
        <taxon>Metazoa</taxon>
        <taxon>Spiralia</taxon>
        <taxon>Lophotrochozoa</taxon>
        <taxon>Platyhelminthes</taxon>
        <taxon>Trematoda</taxon>
        <taxon>Digenea</taxon>
        <taxon>Opisthorchiida</taxon>
        <taxon>Opisthorchiata</taxon>
        <taxon>Opisthorchiidae</taxon>
        <taxon>Opisthorchis</taxon>
    </lineage>
</organism>
<feature type="domain" description="SH3" evidence="6">
    <location>
        <begin position="185"/>
        <end position="245"/>
    </location>
</feature>
<dbReference type="GO" id="GO:0016477">
    <property type="term" value="P:cell migration"/>
    <property type="evidence" value="ECO:0007669"/>
    <property type="project" value="TreeGrafter"/>
</dbReference>
<dbReference type="InterPro" id="IPR036860">
    <property type="entry name" value="SH2_dom_sf"/>
</dbReference>
<feature type="domain" description="SH2" evidence="5">
    <location>
        <begin position="98"/>
        <end position="185"/>
    </location>
</feature>
<dbReference type="CDD" id="cd00173">
    <property type="entry name" value="SH2"/>
    <property type="match status" value="1"/>
</dbReference>
<dbReference type="KEGG" id="ovi:T265_10594"/>
<dbReference type="EMBL" id="KL597005">
    <property type="protein sequence ID" value="KER20985.1"/>
    <property type="molecule type" value="Genomic_DNA"/>
</dbReference>
<dbReference type="InterPro" id="IPR051184">
    <property type="entry name" value="Tyrosine-phos_adapter"/>
</dbReference>
<dbReference type="STRING" id="6198.A0A074ZCR3"/>
<dbReference type="InterPro" id="IPR036028">
    <property type="entry name" value="SH3-like_dom_sf"/>
</dbReference>
<dbReference type="AlphaFoldDB" id="A0A074ZCR3"/>
<dbReference type="PANTHER" id="PTHR19969:SF8">
    <property type="entry name" value="ADAPTER MOLECULE CRK"/>
    <property type="match status" value="1"/>
</dbReference>
<accession>A0A074ZCR3</accession>
<dbReference type="PROSITE" id="PS50001">
    <property type="entry name" value="SH2"/>
    <property type="match status" value="1"/>
</dbReference>
<keyword evidence="1 4" id="KW-0728">SH3 domain</keyword>
<evidence type="ECO:0000256" key="2">
    <source>
        <dbReference type="ARBA" id="ARBA00022999"/>
    </source>
</evidence>
<dbReference type="GO" id="GO:0035591">
    <property type="term" value="F:signaling adaptor activity"/>
    <property type="evidence" value="ECO:0007669"/>
    <property type="project" value="TreeGrafter"/>
</dbReference>
<dbReference type="Gene3D" id="3.30.505.10">
    <property type="entry name" value="SH2 domain"/>
    <property type="match status" value="1"/>
</dbReference>
<evidence type="ECO:0000259" key="5">
    <source>
        <dbReference type="PROSITE" id="PS50001"/>
    </source>
</evidence>
<dbReference type="Pfam" id="PF07653">
    <property type="entry name" value="SH3_2"/>
    <property type="match status" value="1"/>
</dbReference>
<evidence type="ECO:0000259" key="6">
    <source>
        <dbReference type="PROSITE" id="PS50002"/>
    </source>
</evidence>
<gene>
    <name evidence="7" type="ORF">T265_10594</name>
</gene>
<dbReference type="PANTHER" id="PTHR19969">
    <property type="entry name" value="SH2-SH3 ADAPTOR PROTEIN-RELATED"/>
    <property type="match status" value="1"/>
</dbReference>
<dbReference type="SMART" id="SM00326">
    <property type="entry name" value="SH3"/>
    <property type="match status" value="2"/>
</dbReference>
<name>A0A074ZCR3_OPIVI</name>
<dbReference type="Pfam" id="PF00017">
    <property type="entry name" value="SH2"/>
    <property type="match status" value="1"/>
</dbReference>
<sequence>MHAKPRGGIRLFNIICIKMASDPRRAISSAYWISVCECPGRILAPQALQAAIESPLIMSMAKLKVGEPDTISALVLPSGGMAVRYRMDDTVELNGDKWYFGELSREKTNELLLDQPVGTFLVRDSTTHSGFVLTVKESDGVKRFLIPFMPMSQKFRFGESLYDSLDDLIRHYMNSKSAMRLTQPAPKDVYLGLYNFQAKDDTEVSFSRAERLYFIRQKGQWMLCKAESSGQIGWVPVNYVQEFSPELHARLSGQNDQACVVSDCRKGKFLSLPKTGKVIRARNPSAFLEGHLKIQVGELLRVYKVLQDGFCEVWREDQVSGLVPINYLELLDD</sequence>
<dbReference type="RefSeq" id="XP_009175277.1">
    <property type="nucleotide sequence ID" value="XM_009177013.1"/>
</dbReference>
<dbReference type="PROSITE" id="PS50002">
    <property type="entry name" value="SH3"/>
    <property type="match status" value="2"/>
</dbReference>
<dbReference type="GO" id="GO:0030971">
    <property type="term" value="F:receptor tyrosine kinase binding"/>
    <property type="evidence" value="ECO:0007669"/>
    <property type="project" value="TreeGrafter"/>
</dbReference>
<dbReference type="PRINTS" id="PR00401">
    <property type="entry name" value="SH2DOMAIN"/>
</dbReference>
<dbReference type="GO" id="GO:0007167">
    <property type="term" value="P:enzyme-linked receptor protein signaling pathway"/>
    <property type="evidence" value="ECO:0007669"/>
    <property type="project" value="TreeGrafter"/>
</dbReference>
<dbReference type="CTD" id="20324762"/>
<dbReference type="InterPro" id="IPR001452">
    <property type="entry name" value="SH3_domain"/>
</dbReference>
<dbReference type="OrthoDB" id="269496at2759"/>
<dbReference type="SUPFAM" id="SSF50044">
    <property type="entry name" value="SH3-domain"/>
    <property type="match status" value="2"/>
</dbReference>
<dbReference type="SUPFAM" id="SSF55550">
    <property type="entry name" value="SH2 domain"/>
    <property type="match status" value="1"/>
</dbReference>
<evidence type="ECO:0000256" key="1">
    <source>
        <dbReference type="ARBA" id="ARBA00022443"/>
    </source>
</evidence>
<evidence type="ECO:0000256" key="3">
    <source>
        <dbReference type="PROSITE-ProRule" id="PRU00191"/>
    </source>
</evidence>
<dbReference type="Gene3D" id="2.30.30.40">
    <property type="entry name" value="SH3 Domains"/>
    <property type="match status" value="2"/>
</dbReference>
<keyword evidence="2 3" id="KW-0727">SH2 domain</keyword>
<evidence type="ECO:0000313" key="7">
    <source>
        <dbReference type="EMBL" id="KER20985.1"/>
    </source>
</evidence>
<dbReference type="GeneID" id="20324762"/>